<feature type="transmembrane region" description="Helical" evidence="1">
    <location>
        <begin position="38"/>
        <end position="57"/>
    </location>
</feature>
<feature type="transmembrane region" description="Helical" evidence="1">
    <location>
        <begin position="6"/>
        <end position="26"/>
    </location>
</feature>
<protein>
    <submittedName>
        <fullName evidence="2">Uncharacterized protein</fullName>
    </submittedName>
</protein>
<dbReference type="AlphaFoldDB" id="A0A5D6V102"/>
<sequence>MSTEWHFPFMILASLVVFWLMAWVILPREAFRARQRQIGLLALVVVVFGMLFGKYGATLGLPWWVYYPIPMLITVLLPPLV</sequence>
<keyword evidence="1" id="KW-0472">Membrane</keyword>
<keyword evidence="1" id="KW-0812">Transmembrane</keyword>
<evidence type="ECO:0000313" key="3">
    <source>
        <dbReference type="Proteomes" id="UP000322791"/>
    </source>
</evidence>
<evidence type="ECO:0000256" key="1">
    <source>
        <dbReference type="SAM" id="Phobius"/>
    </source>
</evidence>
<dbReference type="RefSeq" id="WP_149071260.1">
    <property type="nucleotide sequence ID" value="NZ_VTHL01000011.1"/>
</dbReference>
<proteinExistence type="predicted"/>
<name>A0A5D6V102_9BACT</name>
<evidence type="ECO:0000313" key="2">
    <source>
        <dbReference type="EMBL" id="TYZ08935.1"/>
    </source>
</evidence>
<dbReference type="Proteomes" id="UP000322791">
    <property type="component" value="Unassembled WGS sequence"/>
</dbReference>
<reference evidence="2 3" key="1">
    <citation type="submission" date="2019-08" db="EMBL/GenBank/DDBJ databases">
        <authorList>
            <person name="Seo M.-J."/>
        </authorList>
    </citation>
    <scope>NUCLEOTIDE SEQUENCE [LARGE SCALE GENOMIC DNA]</scope>
    <source>
        <strain evidence="2 3">KIGAM108</strain>
    </source>
</reference>
<comment type="caution">
    <text evidence="2">The sequence shown here is derived from an EMBL/GenBank/DDBJ whole genome shotgun (WGS) entry which is preliminary data.</text>
</comment>
<accession>A0A5D6V102</accession>
<organism evidence="2 3">
    <name type="scientific">Hymenobacter lutimineralis</name>
    <dbReference type="NCBI Taxonomy" id="2606448"/>
    <lineage>
        <taxon>Bacteria</taxon>
        <taxon>Pseudomonadati</taxon>
        <taxon>Bacteroidota</taxon>
        <taxon>Cytophagia</taxon>
        <taxon>Cytophagales</taxon>
        <taxon>Hymenobacteraceae</taxon>
        <taxon>Hymenobacter</taxon>
    </lineage>
</organism>
<keyword evidence="3" id="KW-1185">Reference proteome</keyword>
<gene>
    <name evidence="2" type="ORF">FY528_12025</name>
</gene>
<keyword evidence="1" id="KW-1133">Transmembrane helix</keyword>
<dbReference type="EMBL" id="VTHL01000011">
    <property type="protein sequence ID" value="TYZ08935.1"/>
    <property type="molecule type" value="Genomic_DNA"/>
</dbReference>